<dbReference type="GeneID" id="105844922"/>
<evidence type="ECO:0000256" key="1">
    <source>
        <dbReference type="ARBA" id="ARBA00010213"/>
    </source>
</evidence>
<protein>
    <submittedName>
        <fullName evidence="4">Uncharacterized protein LOC105844922</fullName>
    </submittedName>
</protein>
<name>A0ABM4D3B3_HYDVU</name>
<dbReference type="Pfam" id="PF03283">
    <property type="entry name" value="PAE"/>
    <property type="match status" value="1"/>
</dbReference>
<accession>A0ABM4D3B3</accession>
<keyword evidence="3" id="KW-1185">Reference proteome</keyword>
<evidence type="ECO:0000256" key="2">
    <source>
        <dbReference type="SAM" id="Phobius"/>
    </source>
</evidence>
<evidence type="ECO:0000313" key="3">
    <source>
        <dbReference type="Proteomes" id="UP001652625"/>
    </source>
</evidence>
<organism evidence="3 4">
    <name type="scientific">Hydra vulgaris</name>
    <name type="common">Hydra</name>
    <name type="synonym">Hydra attenuata</name>
    <dbReference type="NCBI Taxonomy" id="6087"/>
    <lineage>
        <taxon>Eukaryota</taxon>
        <taxon>Metazoa</taxon>
        <taxon>Cnidaria</taxon>
        <taxon>Hydrozoa</taxon>
        <taxon>Hydroidolina</taxon>
        <taxon>Anthoathecata</taxon>
        <taxon>Aplanulata</taxon>
        <taxon>Hydridae</taxon>
        <taxon>Hydra</taxon>
    </lineage>
</organism>
<dbReference type="Proteomes" id="UP001652625">
    <property type="component" value="Chromosome 12"/>
</dbReference>
<dbReference type="PANTHER" id="PTHR21562">
    <property type="entry name" value="NOTUM-RELATED"/>
    <property type="match status" value="1"/>
</dbReference>
<evidence type="ECO:0000313" key="4">
    <source>
        <dbReference type="RefSeq" id="XP_065668759.1"/>
    </source>
</evidence>
<gene>
    <name evidence="4" type="primary">LOC105844922</name>
</gene>
<proteinExistence type="inferred from homology"/>
<reference evidence="4" key="1">
    <citation type="submission" date="2025-08" db="UniProtKB">
        <authorList>
            <consortium name="RefSeq"/>
        </authorList>
    </citation>
    <scope>IDENTIFICATION</scope>
</reference>
<dbReference type="PANTHER" id="PTHR21562:SF67">
    <property type="entry name" value="PECTIN ACETYLESTERASE"/>
    <property type="match status" value="1"/>
</dbReference>
<sequence>MGLWLTPHHCFHLYIVTHKLYVLVLFLMFVGEVLSLRSYDFENRLKNINTSENKFRLVELFQKDKLFDVSSLQLKSFINSKNIDLWKLNEKYIHENAQFFNFRRNNHSNLSHYDIFKNIKTKNGTVIQDVTPLNTNDSNIPNQMYNITKFGIPLLSIDKPNTPLYKAGDSNISNKVYEHYRNKSLNDVGTLTPKNSKFSTNRYGLLKGFYDSKNFYITGFKRRPVSDLHSRIIDFFTEQNRQSPNLFEDIGILDSKLNKLDNKNHLLDDENIKDNINLFNDHEILSKEIDHEVPSVENHETADENHQIEQQVVSESLENFDQIKDNKTLQQIQPSASIMEYLEDPMEFSGEIANSNSFEMNEDKSRKVYPNFKFSFSFQNENLERSGLATHRFNNESGNEDKEPIISSSLKESINSSYLPNVKEISLNHIIKSEPNEKEMQDIIINAIHKNYKDSKNFFVDDQSTRDEKIIHAVNKHAFNQSNSKFENFLKNENISLPDEHNIKFYSINNHNNQAHCIDGSPPGYYLRKGWNNGATKWIIHLHGGAWCYNVHSCSKRRGTILGSTRNSARENINSFFHGILSKNQNVNPNFFNWNVVVLSYCDGGLFSGNRKKFLIGKGKIFYFQGRKILKVLIEDLYKKSLQSATDVVLSGTSAGGLAVVLQGDYMRHFLPKNANVRGLCDAGIFLDRSSSLGIYLARQQFKALYSLHKPILNKECLASFSRKEKFLCLFPEYALKYLKLPIFLVNSLYDHWQLSELEGIQCVYDQSKCNTKQHDLILNFRNHMYSVLNKIKTFKKDTGVFANSCLVHGQAIIDYTWSKVRINNSSIEDSFFTWFLDRNLQSDELRHFKADCKFPCNGTCPKVLAQRCVQIFKGTSEIRRRRDAEIC</sequence>
<keyword evidence="2" id="KW-1133">Transmembrane helix</keyword>
<keyword evidence="2" id="KW-0472">Membrane</keyword>
<keyword evidence="2" id="KW-0812">Transmembrane</keyword>
<dbReference type="RefSeq" id="XP_065668759.1">
    <property type="nucleotide sequence ID" value="XM_065812687.1"/>
</dbReference>
<comment type="similarity">
    <text evidence="1">Belongs to the pectinacetylesterase family. Notum subfamily.</text>
</comment>
<dbReference type="InterPro" id="IPR004963">
    <property type="entry name" value="PAE/NOTUM"/>
</dbReference>
<feature type="transmembrane region" description="Helical" evidence="2">
    <location>
        <begin position="20"/>
        <end position="39"/>
    </location>
</feature>